<name>X1IWH1_9ZZZZ</name>
<feature type="non-terminal residue" evidence="1">
    <location>
        <position position="1"/>
    </location>
</feature>
<dbReference type="EMBL" id="BARU01034092">
    <property type="protein sequence ID" value="GAH61893.1"/>
    <property type="molecule type" value="Genomic_DNA"/>
</dbReference>
<organism evidence="1">
    <name type="scientific">marine sediment metagenome</name>
    <dbReference type="NCBI Taxonomy" id="412755"/>
    <lineage>
        <taxon>unclassified sequences</taxon>
        <taxon>metagenomes</taxon>
        <taxon>ecological metagenomes</taxon>
    </lineage>
</organism>
<protein>
    <submittedName>
        <fullName evidence="1">Uncharacterized protein</fullName>
    </submittedName>
</protein>
<dbReference type="AlphaFoldDB" id="X1IWH1"/>
<sequence length="95" mass="11130">LEFPARVVDQSKASNFLVKERSDNRICFFRAQYLEEDDAIFPGDTKTVLSFPYYVDLDIFSDRGKLFKQPASATFYRRGFQPLILEKPFGDLQFF</sequence>
<evidence type="ECO:0000313" key="1">
    <source>
        <dbReference type="EMBL" id="GAH61893.1"/>
    </source>
</evidence>
<comment type="caution">
    <text evidence="1">The sequence shown here is derived from an EMBL/GenBank/DDBJ whole genome shotgun (WGS) entry which is preliminary data.</text>
</comment>
<accession>X1IWH1</accession>
<gene>
    <name evidence="1" type="ORF">S03H2_53555</name>
</gene>
<reference evidence="1" key="1">
    <citation type="journal article" date="2014" name="Front. Microbiol.">
        <title>High frequency of phylogenetically diverse reductive dehalogenase-homologous genes in deep subseafloor sedimentary metagenomes.</title>
        <authorList>
            <person name="Kawai M."/>
            <person name="Futagami T."/>
            <person name="Toyoda A."/>
            <person name="Takaki Y."/>
            <person name="Nishi S."/>
            <person name="Hori S."/>
            <person name="Arai W."/>
            <person name="Tsubouchi T."/>
            <person name="Morono Y."/>
            <person name="Uchiyama I."/>
            <person name="Ito T."/>
            <person name="Fujiyama A."/>
            <person name="Inagaki F."/>
            <person name="Takami H."/>
        </authorList>
    </citation>
    <scope>NUCLEOTIDE SEQUENCE</scope>
    <source>
        <strain evidence="1">Expedition CK06-06</strain>
    </source>
</reference>
<proteinExistence type="predicted"/>